<evidence type="ECO:0000313" key="1">
    <source>
        <dbReference type="EMBL" id="MBB5365836.1"/>
    </source>
</evidence>
<gene>
    <name evidence="1" type="ORF">HNQ08_004962</name>
</gene>
<proteinExistence type="predicted"/>
<accession>A0A7W8NGS9</accession>
<protein>
    <submittedName>
        <fullName evidence="1">Uncharacterized protein</fullName>
    </submittedName>
</protein>
<dbReference type="RefSeq" id="WP_184137654.1">
    <property type="nucleotide sequence ID" value="NZ_JACHFL010000022.1"/>
</dbReference>
<reference evidence="1 2" key="1">
    <citation type="submission" date="2020-08" db="EMBL/GenBank/DDBJ databases">
        <title>Genomic Encyclopedia of Type Strains, Phase IV (KMG-IV): sequencing the most valuable type-strain genomes for metagenomic binning, comparative biology and taxonomic classification.</title>
        <authorList>
            <person name="Goeker M."/>
        </authorList>
    </citation>
    <scope>NUCLEOTIDE SEQUENCE [LARGE SCALE GENOMIC DNA]</scope>
    <source>
        <strain evidence="1 2">DSM 27939</strain>
    </source>
</reference>
<sequence>MLLELIIQGMNAAGDAQEVYDLVVANVDKMKTAVRRVPAFEITWQTTNAKN</sequence>
<evidence type="ECO:0000313" key="2">
    <source>
        <dbReference type="Proteomes" id="UP000552709"/>
    </source>
</evidence>
<dbReference type="AlphaFoldDB" id="A0A7W8NGS9"/>
<comment type="caution">
    <text evidence="1">The sequence shown here is derived from an EMBL/GenBank/DDBJ whole genome shotgun (WGS) entry which is preliminary data.</text>
</comment>
<keyword evidence="2" id="KW-1185">Reference proteome</keyword>
<name>A0A7W8NGS9_9DEIO</name>
<organism evidence="1 2">
    <name type="scientific">Deinococcus humi</name>
    <dbReference type="NCBI Taxonomy" id="662880"/>
    <lineage>
        <taxon>Bacteria</taxon>
        <taxon>Thermotogati</taxon>
        <taxon>Deinococcota</taxon>
        <taxon>Deinococci</taxon>
        <taxon>Deinococcales</taxon>
        <taxon>Deinococcaceae</taxon>
        <taxon>Deinococcus</taxon>
    </lineage>
</organism>
<dbReference type="Proteomes" id="UP000552709">
    <property type="component" value="Unassembled WGS sequence"/>
</dbReference>
<dbReference type="EMBL" id="JACHFL010000022">
    <property type="protein sequence ID" value="MBB5365836.1"/>
    <property type="molecule type" value="Genomic_DNA"/>
</dbReference>